<evidence type="ECO:0000256" key="1">
    <source>
        <dbReference type="SAM" id="MobiDB-lite"/>
    </source>
</evidence>
<evidence type="ECO:0000313" key="4">
    <source>
        <dbReference type="Proteomes" id="UP000887564"/>
    </source>
</evidence>
<dbReference type="AlphaFoldDB" id="A0A914RSQ0"/>
<feature type="transmembrane region" description="Helical" evidence="2">
    <location>
        <begin position="69"/>
        <end position="86"/>
    </location>
</feature>
<feature type="transmembrane region" description="Helical" evidence="2">
    <location>
        <begin position="139"/>
        <end position="157"/>
    </location>
</feature>
<name>A0A914RSQ0_PAREQ</name>
<dbReference type="Proteomes" id="UP000887564">
    <property type="component" value="Unplaced"/>
</dbReference>
<feature type="domain" description="Piezo TM1-24" evidence="3">
    <location>
        <begin position="35"/>
        <end position="213"/>
    </location>
</feature>
<keyword evidence="4" id="KW-1185">Reference proteome</keyword>
<feature type="region of interest" description="Disordered" evidence="1">
    <location>
        <begin position="97"/>
        <end position="122"/>
    </location>
</feature>
<reference evidence="5" key="1">
    <citation type="submission" date="2022-11" db="UniProtKB">
        <authorList>
            <consortium name="WormBaseParasite"/>
        </authorList>
    </citation>
    <scope>IDENTIFICATION</scope>
</reference>
<proteinExistence type="predicted"/>
<keyword evidence="2" id="KW-1133">Transmembrane helix</keyword>
<dbReference type="GO" id="GO:0008381">
    <property type="term" value="F:mechanosensitive monoatomic ion channel activity"/>
    <property type="evidence" value="ECO:0007669"/>
    <property type="project" value="InterPro"/>
</dbReference>
<feature type="compositionally biased region" description="Basic and acidic residues" evidence="1">
    <location>
        <begin position="97"/>
        <end position="119"/>
    </location>
</feature>
<dbReference type="Pfam" id="PF24871">
    <property type="entry name" value="Piezo_TM1-24"/>
    <property type="match status" value="1"/>
</dbReference>
<dbReference type="PANTHER" id="PTHR47049">
    <property type="entry name" value="PIEZO-TYPE MECHANOSENSITIVE ION CHANNEL HOMOLOG"/>
    <property type="match status" value="1"/>
</dbReference>
<dbReference type="WBParaSite" id="PEQ_0000932701-mRNA-1">
    <property type="protein sequence ID" value="PEQ_0000932701-mRNA-1"/>
    <property type="gene ID" value="PEQ_0000932701"/>
</dbReference>
<protein>
    <submittedName>
        <fullName evidence="5">Piezo non-specific cation channel R-Ras-binding domain-containing protein</fullName>
    </submittedName>
</protein>
<evidence type="ECO:0000256" key="2">
    <source>
        <dbReference type="SAM" id="Phobius"/>
    </source>
</evidence>
<feature type="transmembrane region" description="Helical" evidence="2">
    <location>
        <begin position="190"/>
        <end position="211"/>
    </location>
</feature>
<dbReference type="PANTHER" id="PTHR47049:SF2">
    <property type="entry name" value="PIEZO-TYPE MECHANOSENSITIVE ION CHANNEL HOMOLOG"/>
    <property type="match status" value="1"/>
</dbReference>
<dbReference type="InterPro" id="IPR056769">
    <property type="entry name" value="Piezo_TM1-24"/>
</dbReference>
<evidence type="ECO:0000313" key="5">
    <source>
        <dbReference type="WBParaSite" id="PEQ_0000932701-mRNA-1"/>
    </source>
</evidence>
<organism evidence="4 5">
    <name type="scientific">Parascaris equorum</name>
    <name type="common">Equine roundworm</name>
    <dbReference type="NCBI Taxonomy" id="6256"/>
    <lineage>
        <taxon>Eukaryota</taxon>
        <taxon>Metazoa</taxon>
        <taxon>Ecdysozoa</taxon>
        <taxon>Nematoda</taxon>
        <taxon>Chromadorea</taxon>
        <taxon>Rhabditida</taxon>
        <taxon>Spirurina</taxon>
        <taxon>Ascaridomorpha</taxon>
        <taxon>Ascaridoidea</taxon>
        <taxon>Ascarididae</taxon>
        <taxon>Parascaris</taxon>
    </lineage>
</organism>
<keyword evidence="2" id="KW-0472">Membrane</keyword>
<sequence length="213" mass="25216">MEFTLSQLANVRPDDRFVRSMDVSEFTTILFEDFTFVYGLDLTQAELPDEKPVFLRQIGLEKSRLSPPWRPILLKFTFTVLFWVTVKQRTKERRRDVNEEIELPEKAETDAESPLKDEQPPLQSSLTAISPAVSYLRHIVTKYWVIVNLCLLLAISLQNPVVFYRIIYMAFFQIFVNCFQISFPTWRKSLYAFWTLMVAYCMFVLSLIYTYQF</sequence>
<feature type="transmembrane region" description="Helical" evidence="2">
    <location>
        <begin position="163"/>
        <end position="183"/>
    </location>
</feature>
<dbReference type="GO" id="GO:0016020">
    <property type="term" value="C:membrane"/>
    <property type="evidence" value="ECO:0007669"/>
    <property type="project" value="InterPro"/>
</dbReference>
<accession>A0A914RSQ0</accession>
<evidence type="ECO:0000259" key="3">
    <source>
        <dbReference type="Pfam" id="PF24871"/>
    </source>
</evidence>
<keyword evidence="2" id="KW-0812">Transmembrane</keyword>
<dbReference type="InterPro" id="IPR027272">
    <property type="entry name" value="Piezo"/>
</dbReference>